<dbReference type="Pfam" id="PF00440">
    <property type="entry name" value="TetR_N"/>
    <property type="match status" value="1"/>
</dbReference>
<dbReference type="InterPro" id="IPR050109">
    <property type="entry name" value="HTH-type_TetR-like_transc_reg"/>
</dbReference>
<dbReference type="InterPro" id="IPR001647">
    <property type="entry name" value="HTH_TetR"/>
</dbReference>
<dbReference type="Proteomes" id="UP001224392">
    <property type="component" value="Unassembled WGS sequence"/>
</dbReference>
<sequence>MTTKPKKISAKGESTRQKILAAALEVIATSGLRAVTHRSVAAAAGVQLSLTTYYFKDLNELLIEAFTSFCNAGRPGYEKTWEKVNAAAAQVDRKSLKSRAGQEQLAEALAEIGTDHILRNIRTRPMELAVEQQLLNELRLTPELAKVAEEYMEKLIEPLRTMVLELGSTAPETDAQLLMSVMLKLEHEGLANPRSRKLKGQVFTLLQRQIRWVLAGL</sequence>
<reference evidence="4 5" key="1">
    <citation type="submission" date="2023-04" db="EMBL/GenBank/DDBJ databases">
        <title>Marinobulbifer ophiurae gen. nov., sp. Nov., isolate from tissue of brittle star Ophioplocus japonicus.</title>
        <authorList>
            <person name="Kawano K."/>
            <person name="Sawayama S."/>
            <person name="Nakagawa S."/>
        </authorList>
    </citation>
    <scope>NUCLEOTIDE SEQUENCE [LARGE SCALE GENOMIC DNA]</scope>
    <source>
        <strain evidence="4 5">NKW57</strain>
    </source>
</reference>
<evidence type="ECO:0000256" key="2">
    <source>
        <dbReference type="PROSITE-ProRule" id="PRU00335"/>
    </source>
</evidence>
<evidence type="ECO:0000313" key="4">
    <source>
        <dbReference type="EMBL" id="GMG87020.1"/>
    </source>
</evidence>
<dbReference type="Gene3D" id="1.10.357.10">
    <property type="entry name" value="Tetracycline Repressor, domain 2"/>
    <property type="match status" value="1"/>
</dbReference>
<dbReference type="PROSITE" id="PS50977">
    <property type="entry name" value="HTH_TETR_2"/>
    <property type="match status" value="1"/>
</dbReference>
<comment type="caution">
    <text evidence="4">The sequence shown here is derived from an EMBL/GenBank/DDBJ whole genome shotgun (WGS) entry which is preliminary data.</text>
</comment>
<evidence type="ECO:0000313" key="5">
    <source>
        <dbReference type="Proteomes" id="UP001224392"/>
    </source>
</evidence>
<keyword evidence="5" id="KW-1185">Reference proteome</keyword>
<keyword evidence="1 2" id="KW-0238">DNA-binding</keyword>
<accession>A0ABQ6LYA2</accession>
<gene>
    <name evidence="4" type="ORF">MNKW57_13410</name>
</gene>
<dbReference type="InterPro" id="IPR009057">
    <property type="entry name" value="Homeodomain-like_sf"/>
</dbReference>
<dbReference type="EMBL" id="BSYJ01000002">
    <property type="protein sequence ID" value="GMG87020.1"/>
    <property type="molecule type" value="Genomic_DNA"/>
</dbReference>
<name>A0ABQ6LYA2_9GAMM</name>
<dbReference type="SUPFAM" id="SSF46689">
    <property type="entry name" value="Homeodomain-like"/>
    <property type="match status" value="1"/>
</dbReference>
<dbReference type="RefSeq" id="WP_285763635.1">
    <property type="nucleotide sequence ID" value="NZ_BSYJ01000002.1"/>
</dbReference>
<protein>
    <submittedName>
        <fullName evidence="4">TetR family transcriptional regulator</fullName>
    </submittedName>
</protein>
<organism evidence="4 5">
    <name type="scientific">Biformimicrobium ophioploci</name>
    <dbReference type="NCBI Taxonomy" id="3036711"/>
    <lineage>
        <taxon>Bacteria</taxon>
        <taxon>Pseudomonadati</taxon>
        <taxon>Pseudomonadota</taxon>
        <taxon>Gammaproteobacteria</taxon>
        <taxon>Cellvibrionales</taxon>
        <taxon>Microbulbiferaceae</taxon>
        <taxon>Biformimicrobium</taxon>
    </lineage>
</organism>
<feature type="domain" description="HTH tetR-type" evidence="3">
    <location>
        <begin position="13"/>
        <end position="73"/>
    </location>
</feature>
<dbReference type="PANTHER" id="PTHR30055:SF231">
    <property type="entry name" value="TRANSCRIPTIONAL REGULATORY PROTEIN (PROBABLY DEOR-FAMILY)-RELATED"/>
    <property type="match status" value="1"/>
</dbReference>
<evidence type="ECO:0000256" key="1">
    <source>
        <dbReference type="ARBA" id="ARBA00023125"/>
    </source>
</evidence>
<proteinExistence type="predicted"/>
<dbReference type="PANTHER" id="PTHR30055">
    <property type="entry name" value="HTH-TYPE TRANSCRIPTIONAL REGULATOR RUTR"/>
    <property type="match status" value="1"/>
</dbReference>
<feature type="DNA-binding region" description="H-T-H motif" evidence="2">
    <location>
        <begin position="36"/>
        <end position="55"/>
    </location>
</feature>
<evidence type="ECO:0000259" key="3">
    <source>
        <dbReference type="PROSITE" id="PS50977"/>
    </source>
</evidence>